<name>A0ACC2TZD4_9FUNG</name>
<dbReference type="EC" id="1.3.1.91" evidence="1"/>
<proteinExistence type="predicted"/>
<accession>A0ACC2TZD4</accession>
<keyword evidence="2" id="KW-1185">Reference proteome</keyword>
<dbReference type="EMBL" id="QTSX02001639">
    <property type="protein sequence ID" value="KAJ9079872.1"/>
    <property type="molecule type" value="Genomic_DNA"/>
</dbReference>
<evidence type="ECO:0000313" key="2">
    <source>
        <dbReference type="Proteomes" id="UP001165960"/>
    </source>
</evidence>
<sequence length="118" mass="13439">MNLIHHLNLLSPKQKNALKPPRGAMFRNKLILAPMVRVGTLPMRLTCLDYGADLVYSPEIVDKRIIGSERIWNERTQTFDYMKKETLNFRTSPLEKSKLVFQLGTADPDLALEAALTV</sequence>
<keyword evidence="1" id="KW-0560">Oxidoreductase</keyword>
<organism evidence="1 2">
    <name type="scientific">Entomophthora muscae</name>
    <dbReference type="NCBI Taxonomy" id="34485"/>
    <lineage>
        <taxon>Eukaryota</taxon>
        <taxon>Fungi</taxon>
        <taxon>Fungi incertae sedis</taxon>
        <taxon>Zoopagomycota</taxon>
        <taxon>Entomophthoromycotina</taxon>
        <taxon>Entomophthoromycetes</taxon>
        <taxon>Entomophthorales</taxon>
        <taxon>Entomophthoraceae</taxon>
        <taxon>Entomophthora</taxon>
    </lineage>
</organism>
<gene>
    <name evidence="1" type="primary">dus2_4</name>
    <name evidence="1" type="ORF">DSO57_1030999</name>
</gene>
<evidence type="ECO:0000313" key="1">
    <source>
        <dbReference type="EMBL" id="KAJ9079872.1"/>
    </source>
</evidence>
<protein>
    <submittedName>
        <fullName evidence="1">tRNA-dihydrouridine synthase 2</fullName>
        <ecNumber evidence="1">1.3.1.91</ecNumber>
    </submittedName>
</protein>
<reference evidence="1" key="1">
    <citation type="submission" date="2022-04" db="EMBL/GenBank/DDBJ databases">
        <title>Genome of the entomopathogenic fungus Entomophthora muscae.</title>
        <authorList>
            <person name="Elya C."/>
            <person name="Lovett B.R."/>
            <person name="Lee E."/>
            <person name="Macias A.M."/>
            <person name="Hajek A.E."/>
            <person name="De Bivort B.L."/>
            <person name="Kasson M.T."/>
            <person name="De Fine Licht H.H."/>
            <person name="Stajich J.E."/>
        </authorList>
    </citation>
    <scope>NUCLEOTIDE SEQUENCE</scope>
    <source>
        <strain evidence="1">Berkeley</strain>
    </source>
</reference>
<comment type="caution">
    <text evidence="1">The sequence shown here is derived from an EMBL/GenBank/DDBJ whole genome shotgun (WGS) entry which is preliminary data.</text>
</comment>
<dbReference type="Proteomes" id="UP001165960">
    <property type="component" value="Unassembled WGS sequence"/>
</dbReference>